<evidence type="ECO:0000313" key="7">
    <source>
        <dbReference type="Proteomes" id="UP000575397"/>
    </source>
</evidence>
<dbReference type="Pfam" id="PF00440">
    <property type="entry name" value="TetR_N"/>
    <property type="match status" value="1"/>
</dbReference>
<name>A0A7Y0Y5A4_9ACTO</name>
<dbReference type="InterPro" id="IPR009057">
    <property type="entry name" value="Homeodomain-like_sf"/>
</dbReference>
<keyword evidence="2 4" id="KW-0238">DNA-binding</keyword>
<keyword evidence="1" id="KW-0805">Transcription regulation</keyword>
<keyword evidence="3" id="KW-0804">Transcription</keyword>
<evidence type="ECO:0000256" key="4">
    <source>
        <dbReference type="PROSITE-ProRule" id="PRU00335"/>
    </source>
</evidence>
<dbReference type="InterPro" id="IPR050109">
    <property type="entry name" value="HTH-type_TetR-like_transc_reg"/>
</dbReference>
<dbReference type="PANTHER" id="PTHR30055">
    <property type="entry name" value="HTH-TYPE TRANSCRIPTIONAL REGULATOR RUTR"/>
    <property type="match status" value="1"/>
</dbReference>
<protein>
    <submittedName>
        <fullName evidence="6">TetR/AcrR family transcriptional regulator</fullName>
    </submittedName>
</protein>
<dbReference type="SUPFAM" id="SSF46689">
    <property type="entry name" value="Homeodomain-like"/>
    <property type="match status" value="1"/>
</dbReference>
<dbReference type="GO" id="GO:0000976">
    <property type="term" value="F:transcription cis-regulatory region binding"/>
    <property type="evidence" value="ECO:0007669"/>
    <property type="project" value="TreeGrafter"/>
</dbReference>
<reference evidence="6 7" key="1">
    <citation type="submission" date="2020-04" db="EMBL/GenBank/DDBJ databases">
        <title>Antimicrobial susceptibility and clonality of vaginal-derived multi-drug resistant Mobiluncus isolates in China.</title>
        <authorList>
            <person name="Zhang X."/>
        </authorList>
    </citation>
    <scope>NUCLEOTIDE SEQUENCE [LARGE SCALE GENOMIC DNA]</scope>
    <source>
        <strain evidence="6 7">12</strain>
    </source>
</reference>
<dbReference type="GO" id="GO:0003700">
    <property type="term" value="F:DNA-binding transcription factor activity"/>
    <property type="evidence" value="ECO:0007669"/>
    <property type="project" value="TreeGrafter"/>
</dbReference>
<evidence type="ECO:0000256" key="2">
    <source>
        <dbReference type="ARBA" id="ARBA00023125"/>
    </source>
</evidence>
<dbReference type="InterPro" id="IPR001647">
    <property type="entry name" value="HTH_TetR"/>
</dbReference>
<dbReference type="EMBL" id="JABCUS010000013">
    <property type="protein sequence ID" value="NMX03626.1"/>
    <property type="molecule type" value="Genomic_DNA"/>
</dbReference>
<gene>
    <name evidence="6" type="ORF">HHJ77_06740</name>
</gene>
<feature type="DNA-binding region" description="H-T-H motif" evidence="4">
    <location>
        <begin position="30"/>
        <end position="49"/>
    </location>
</feature>
<accession>A0A7Y0Y5A4</accession>
<dbReference type="RefSeq" id="WP_169762792.1">
    <property type="nucleotide sequence ID" value="NZ_JABCUP010000001.1"/>
</dbReference>
<dbReference type="AlphaFoldDB" id="A0A7Y0Y5A4"/>
<dbReference type="FunFam" id="1.10.10.60:FF:000141">
    <property type="entry name" value="TetR family transcriptional regulator"/>
    <property type="match status" value="1"/>
</dbReference>
<dbReference type="Gene3D" id="1.10.357.10">
    <property type="entry name" value="Tetracycline Repressor, domain 2"/>
    <property type="match status" value="1"/>
</dbReference>
<proteinExistence type="predicted"/>
<organism evidence="6 7">
    <name type="scientific">Mobiluncus mulieris</name>
    <dbReference type="NCBI Taxonomy" id="2052"/>
    <lineage>
        <taxon>Bacteria</taxon>
        <taxon>Bacillati</taxon>
        <taxon>Actinomycetota</taxon>
        <taxon>Actinomycetes</taxon>
        <taxon>Actinomycetales</taxon>
        <taxon>Actinomycetaceae</taxon>
        <taxon>Mobiluncus</taxon>
    </lineage>
</organism>
<evidence type="ECO:0000256" key="3">
    <source>
        <dbReference type="ARBA" id="ARBA00023163"/>
    </source>
</evidence>
<sequence>MPQVLKEEVRESLVAAASQIFMERGFSGARLTDIADTAGVSTGLVYSYFKNKEELFQAVIAPLPPDFEAIAQAEEALETGSPLEKYQTAAAEYIENILKYHREFVILMDKSHGTPYADTKSRMVQSVQAHIERELTRNKKKSYPKVLPHILASNFVSGLLEVARHYENVTQAQELLSLIISCYYEGVNSL</sequence>
<dbReference type="PRINTS" id="PR00455">
    <property type="entry name" value="HTHTETR"/>
</dbReference>
<evidence type="ECO:0000313" key="6">
    <source>
        <dbReference type="EMBL" id="NMX03626.1"/>
    </source>
</evidence>
<dbReference type="PROSITE" id="PS50977">
    <property type="entry name" value="HTH_TETR_2"/>
    <property type="match status" value="1"/>
</dbReference>
<feature type="domain" description="HTH tetR-type" evidence="5">
    <location>
        <begin position="7"/>
        <end position="67"/>
    </location>
</feature>
<comment type="caution">
    <text evidence="6">The sequence shown here is derived from an EMBL/GenBank/DDBJ whole genome shotgun (WGS) entry which is preliminary data.</text>
</comment>
<dbReference type="Proteomes" id="UP000575397">
    <property type="component" value="Unassembled WGS sequence"/>
</dbReference>
<dbReference type="GO" id="GO:0045892">
    <property type="term" value="P:negative regulation of DNA-templated transcription"/>
    <property type="evidence" value="ECO:0007669"/>
    <property type="project" value="UniProtKB-ARBA"/>
</dbReference>
<evidence type="ECO:0000256" key="1">
    <source>
        <dbReference type="ARBA" id="ARBA00023015"/>
    </source>
</evidence>
<evidence type="ECO:0000259" key="5">
    <source>
        <dbReference type="PROSITE" id="PS50977"/>
    </source>
</evidence>
<dbReference type="PANTHER" id="PTHR30055:SF234">
    <property type="entry name" value="HTH-TYPE TRANSCRIPTIONAL REGULATOR BETI"/>
    <property type="match status" value="1"/>
</dbReference>